<reference evidence="10" key="1">
    <citation type="submission" date="2019-11" db="EMBL/GenBank/DDBJ databases">
        <title>The nuclear and mitochondrial genomes of Frieseomelitta varia - a highly eusocial stingless bee (Meliponini) with a permanently sterile worker caste.</title>
        <authorList>
            <person name="Freitas F.C.P."/>
            <person name="Lourenco A.P."/>
            <person name="Nunes F.M.F."/>
            <person name="Paschoal A.R."/>
            <person name="Abreu F.C.P."/>
            <person name="Barbin F.O."/>
            <person name="Bataglia L."/>
            <person name="Cardoso-Junior C.A.M."/>
            <person name="Cervoni M.S."/>
            <person name="Silva S.R."/>
            <person name="Dalarmi F."/>
            <person name="Del Lama M.A."/>
            <person name="Depintor T.S."/>
            <person name="Ferreira K.M."/>
            <person name="Goria P.S."/>
            <person name="Jaskot M.C."/>
            <person name="Lago D.C."/>
            <person name="Luna-Lucena D."/>
            <person name="Moda L.M."/>
            <person name="Nascimento L."/>
            <person name="Pedrino M."/>
            <person name="Rabico F.O."/>
            <person name="Sanches F.C."/>
            <person name="Santos D.E."/>
            <person name="Santos C.G."/>
            <person name="Vieira J."/>
            <person name="Lopes T.F."/>
            <person name="Barchuk A.R."/>
            <person name="Hartfelder K."/>
            <person name="Simoes Z.L.P."/>
            <person name="Bitondi M.M.G."/>
            <person name="Pinheiro D.G."/>
        </authorList>
    </citation>
    <scope>NUCLEOTIDE SEQUENCE</scope>
    <source>
        <strain evidence="10">USP_RPSP 00005682</strain>
        <tissue evidence="10">Whole individual</tissue>
    </source>
</reference>
<dbReference type="Proteomes" id="UP000655588">
    <property type="component" value="Unassembled WGS sequence"/>
</dbReference>
<feature type="compositionally biased region" description="Polar residues" evidence="8">
    <location>
        <begin position="145"/>
        <end position="160"/>
    </location>
</feature>
<evidence type="ECO:0008006" key="12">
    <source>
        <dbReference type="Google" id="ProtNLM"/>
    </source>
</evidence>
<gene>
    <name evidence="10" type="ORF">E2986_05125</name>
</gene>
<evidence type="ECO:0000256" key="7">
    <source>
        <dbReference type="SAM" id="Coils"/>
    </source>
</evidence>
<keyword evidence="4" id="KW-0333">Golgi apparatus</keyword>
<feature type="coiled-coil region" evidence="7">
    <location>
        <begin position="477"/>
        <end position="518"/>
    </location>
</feature>
<keyword evidence="6 9" id="KW-0472">Membrane</keyword>
<accession>A0A833RVG1</accession>
<evidence type="ECO:0000256" key="1">
    <source>
        <dbReference type="ARBA" id="ARBA00004409"/>
    </source>
</evidence>
<evidence type="ECO:0000256" key="2">
    <source>
        <dbReference type="ARBA" id="ARBA00022692"/>
    </source>
</evidence>
<evidence type="ECO:0000256" key="4">
    <source>
        <dbReference type="ARBA" id="ARBA00023034"/>
    </source>
</evidence>
<evidence type="ECO:0000256" key="3">
    <source>
        <dbReference type="ARBA" id="ARBA00022989"/>
    </source>
</evidence>
<dbReference type="GO" id="GO:0007030">
    <property type="term" value="P:Golgi organization"/>
    <property type="evidence" value="ECO:0007669"/>
    <property type="project" value="InterPro"/>
</dbReference>
<dbReference type="GO" id="GO:0000139">
    <property type="term" value="C:Golgi membrane"/>
    <property type="evidence" value="ECO:0007669"/>
    <property type="project" value="UniProtKB-SubCell"/>
</dbReference>
<keyword evidence="2 9" id="KW-0812">Transmembrane</keyword>
<evidence type="ECO:0000313" key="10">
    <source>
        <dbReference type="EMBL" id="KAF3420035.1"/>
    </source>
</evidence>
<feature type="transmembrane region" description="Helical" evidence="9">
    <location>
        <begin position="574"/>
        <end position="595"/>
    </location>
</feature>
<dbReference type="AlphaFoldDB" id="A0A833RVG1"/>
<organism evidence="10 11">
    <name type="scientific">Frieseomelitta varia</name>
    <dbReference type="NCBI Taxonomy" id="561572"/>
    <lineage>
        <taxon>Eukaryota</taxon>
        <taxon>Metazoa</taxon>
        <taxon>Ecdysozoa</taxon>
        <taxon>Arthropoda</taxon>
        <taxon>Hexapoda</taxon>
        <taxon>Insecta</taxon>
        <taxon>Pterygota</taxon>
        <taxon>Neoptera</taxon>
        <taxon>Endopterygota</taxon>
        <taxon>Hymenoptera</taxon>
        <taxon>Apocrita</taxon>
        <taxon>Aculeata</taxon>
        <taxon>Apoidea</taxon>
        <taxon>Anthophila</taxon>
        <taxon>Apidae</taxon>
        <taxon>Frieseomelitta</taxon>
    </lineage>
</organism>
<name>A0A833RVG1_9HYME</name>
<dbReference type="PANTHER" id="PTHR13815:SF7">
    <property type="entry name" value="GOLGIN SUBFAMILY A MEMBER 5"/>
    <property type="match status" value="1"/>
</dbReference>
<feature type="coiled-coil region" evidence="7">
    <location>
        <begin position="249"/>
        <end position="444"/>
    </location>
</feature>
<protein>
    <recommendedName>
        <fullName evidence="12">Golgin-84</fullName>
    </recommendedName>
</protein>
<dbReference type="EMBL" id="WNWW01001015">
    <property type="protein sequence ID" value="KAF3420035.1"/>
    <property type="molecule type" value="Genomic_DNA"/>
</dbReference>
<evidence type="ECO:0000256" key="5">
    <source>
        <dbReference type="ARBA" id="ARBA00023054"/>
    </source>
</evidence>
<keyword evidence="5 7" id="KW-0175">Coiled coil</keyword>
<dbReference type="GO" id="GO:0000301">
    <property type="term" value="P:retrograde transport, vesicle recycling within Golgi"/>
    <property type="evidence" value="ECO:0007669"/>
    <property type="project" value="TreeGrafter"/>
</dbReference>
<dbReference type="InterPro" id="IPR019177">
    <property type="entry name" value="Golgin_subfamily_A_member_5"/>
</dbReference>
<evidence type="ECO:0000256" key="8">
    <source>
        <dbReference type="SAM" id="MobiDB-lite"/>
    </source>
</evidence>
<comment type="caution">
    <text evidence="10">The sequence shown here is derived from an EMBL/GenBank/DDBJ whole genome shotgun (WGS) entry which is preliminary data.</text>
</comment>
<keyword evidence="3 9" id="KW-1133">Transmembrane helix</keyword>
<evidence type="ECO:0000256" key="6">
    <source>
        <dbReference type="ARBA" id="ARBA00023136"/>
    </source>
</evidence>
<dbReference type="Pfam" id="PF09787">
    <property type="entry name" value="Golgin_A5"/>
    <property type="match status" value="1"/>
</dbReference>
<feature type="region of interest" description="Disordered" evidence="8">
    <location>
        <begin position="122"/>
        <end position="160"/>
    </location>
</feature>
<proteinExistence type="predicted"/>
<sequence>MAWLSGLADKAENLLNKIDKNTAAVLNKDKYELPQSQLTHVTWIPSDSCFLRNTERTTIPSIYFSANTQDGSILKSTYTEPSKEFPYVCSAPNLSSLTTNSVMSRDEELLTLLNTLDSSPKKNITEVSMSPPTPSSLMVEHPTDTTDSASDLSIHSGRSSPSFMHTSVEVPDNLNLDDVNVNNVNFSKNETNALNNEIMENQNSGVVLNNDHNVMMEKSNIIQQGYEYDVKQENMEINKLMNSSHNKYIKKYLKEVERNLEERNELLGKQKTDHQKEIIVLNEKLQSLYAEKVQLSKQIIELQAALERSRSELNSTRSDLEQHKARALKTLQEKEKLIAELRCNESTGMDDITIMELNQLRQERDILREENQQCSEQLRIVREELINADVKLEKMRQKSAEANIQAQEILATERRRRLDAEEDARLHSDEIRSLKDELIRQRNNYTMQLQKNDSEIARLRMQLSAASTPSSEVESRLASLTQTLVSKQQALETLTTERNALRLQLEKIEHEFRNNRRNVSYNSINDTDDAKAQVPTFLIETPFDTGVTRRVKRAYSSLDAISIRTGVFLRRYPLARILVLIYMTLLQFLVLIVLLSQSPEAH</sequence>
<evidence type="ECO:0000256" key="9">
    <source>
        <dbReference type="SAM" id="Phobius"/>
    </source>
</evidence>
<keyword evidence="11" id="KW-1185">Reference proteome</keyword>
<evidence type="ECO:0000313" key="11">
    <source>
        <dbReference type="Proteomes" id="UP000655588"/>
    </source>
</evidence>
<comment type="subcellular location">
    <subcellularLocation>
        <location evidence="1">Golgi apparatus membrane</location>
        <topology evidence="1">Single-pass type IV membrane protein</topology>
    </subcellularLocation>
</comment>
<dbReference type="GO" id="GO:0031985">
    <property type="term" value="C:Golgi cisterna"/>
    <property type="evidence" value="ECO:0007669"/>
    <property type="project" value="TreeGrafter"/>
</dbReference>
<dbReference type="PANTHER" id="PTHR13815">
    <property type="entry name" value="GOLGIN-84"/>
    <property type="match status" value="1"/>
</dbReference>